<sequence>MFELCTKGVFIGALLSTGVLCAEGILSETFKDAGEGISVLAVDKSSSADLIVLKGGLREGLKAGVVCRVENPDGTPAKIMVAESALTKSVALAIDGANIVPGSMVKFDITK</sequence>
<gene>
    <name evidence="1" type="ORF">MOX91_00150</name>
</gene>
<name>A0ABU4WEX5_9BACT</name>
<comment type="caution">
    <text evidence="1">The sequence shown here is derived from an EMBL/GenBank/DDBJ whole genome shotgun (WGS) entry which is preliminary data.</text>
</comment>
<evidence type="ECO:0000313" key="2">
    <source>
        <dbReference type="Proteomes" id="UP001275932"/>
    </source>
</evidence>
<dbReference type="EMBL" id="JALBUT010000001">
    <property type="protein sequence ID" value="MDX8414596.1"/>
    <property type="molecule type" value="Genomic_DNA"/>
</dbReference>
<dbReference type="Proteomes" id="UP001275932">
    <property type="component" value="Unassembled WGS sequence"/>
</dbReference>
<organism evidence="1 2">
    <name type="scientific">Intestinicryptomonas porci</name>
    <dbReference type="NCBI Taxonomy" id="2926320"/>
    <lineage>
        <taxon>Bacteria</taxon>
        <taxon>Pseudomonadati</taxon>
        <taxon>Verrucomicrobiota</taxon>
        <taxon>Opitutia</taxon>
        <taxon>Opitutales</taxon>
        <taxon>Intestinicryptomonaceae</taxon>
        <taxon>Intestinicryptomonas</taxon>
    </lineage>
</organism>
<evidence type="ECO:0000313" key="1">
    <source>
        <dbReference type="EMBL" id="MDX8414596.1"/>
    </source>
</evidence>
<accession>A0ABU4WEX5</accession>
<proteinExistence type="predicted"/>
<keyword evidence="2" id="KW-1185">Reference proteome</keyword>
<reference evidence="1 2" key="1">
    <citation type="submission" date="2022-03" db="EMBL/GenBank/DDBJ databases">
        <title>Novel taxa within the pig intestine.</title>
        <authorList>
            <person name="Wylensek D."/>
            <person name="Bishof K."/>
            <person name="Afrizal A."/>
            <person name="Clavel T."/>
        </authorList>
    </citation>
    <scope>NUCLEOTIDE SEQUENCE [LARGE SCALE GENOMIC DNA]</scope>
    <source>
        <strain evidence="1 2">CLA-KB-P66</strain>
    </source>
</reference>
<protein>
    <submittedName>
        <fullName evidence="1">Uncharacterized protein</fullName>
    </submittedName>
</protein>
<dbReference type="RefSeq" id="WP_370396045.1">
    <property type="nucleotide sequence ID" value="NZ_JALBUT010000001.1"/>
</dbReference>